<evidence type="ECO:0000259" key="2">
    <source>
        <dbReference type="PROSITE" id="PS50035"/>
    </source>
</evidence>
<dbReference type="GO" id="GO:0016740">
    <property type="term" value="F:transferase activity"/>
    <property type="evidence" value="ECO:0007669"/>
    <property type="project" value="UniProtKB-KW"/>
</dbReference>
<keyword evidence="1" id="KW-0812">Transmembrane</keyword>
<evidence type="ECO:0000313" key="4">
    <source>
        <dbReference type="Proteomes" id="UP000741863"/>
    </source>
</evidence>
<keyword evidence="4" id="KW-1185">Reference proteome</keyword>
<keyword evidence="3" id="KW-0808">Transferase</keyword>
<dbReference type="PIRSF" id="PIRSF000850">
    <property type="entry name" value="Phospholipase_D_PSS"/>
    <property type="match status" value="1"/>
</dbReference>
<dbReference type="InterPro" id="IPR001736">
    <property type="entry name" value="PLipase_D/transphosphatidylase"/>
</dbReference>
<dbReference type="CDD" id="cd09110">
    <property type="entry name" value="PLDc_CLS_1"/>
    <property type="match status" value="1"/>
</dbReference>
<dbReference type="SUPFAM" id="SSF56024">
    <property type="entry name" value="Phospholipase D/nuclease"/>
    <property type="match status" value="2"/>
</dbReference>
<dbReference type="EC" id="2.7.8.-" evidence="3"/>
<reference evidence="3 4" key="1">
    <citation type="submission" date="2021-01" db="EMBL/GenBank/DDBJ databases">
        <title>Genomic Encyclopedia of Type Strains, Phase IV (KMG-IV): sequencing the most valuable type-strain genomes for metagenomic binning, comparative biology and taxonomic classification.</title>
        <authorList>
            <person name="Goeker M."/>
        </authorList>
    </citation>
    <scope>NUCLEOTIDE SEQUENCE [LARGE SCALE GENOMIC DNA]</scope>
    <source>
        <strain evidence="3 4">DSM 25540</strain>
    </source>
</reference>
<dbReference type="PANTHER" id="PTHR21248:SF7">
    <property type="entry name" value="MINOR CARDIOLIPIN SYNTHASE CLSB"/>
    <property type="match status" value="1"/>
</dbReference>
<feature type="domain" description="PLD phosphodiesterase" evidence="2">
    <location>
        <begin position="143"/>
        <end position="170"/>
    </location>
</feature>
<accession>A0ABS2P7X6</accession>
<feature type="transmembrane region" description="Helical" evidence="1">
    <location>
        <begin position="6"/>
        <end position="24"/>
    </location>
</feature>
<dbReference type="PROSITE" id="PS50035">
    <property type="entry name" value="PLD"/>
    <property type="match status" value="2"/>
</dbReference>
<evidence type="ECO:0000256" key="1">
    <source>
        <dbReference type="SAM" id="Phobius"/>
    </source>
</evidence>
<dbReference type="EMBL" id="JAFBEC010000001">
    <property type="protein sequence ID" value="MBM7631466.1"/>
    <property type="molecule type" value="Genomic_DNA"/>
</dbReference>
<evidence type="ECO:0000313" key="3">
    <source>
        <dbReference type="EMBL" id="MBM7631466.1"/>
    </source>
</evidence>
<organism evidence="3 4">
    <name type="scientific">Geomicrobium sediminis</name>
    <dbReference type="NCBI Taxonomy" id="1347788"/>
    <lineage>
        <taxon>Bacteria</taxon>
        <taxon>Bacillati</taxon>
        <taxon>Bacillota</taxon>
        <taxon>Bacilli</taxon>
        <taxon>Bacillales</taxon>
        <taxon>Geomicrobium</taxon>
    </lineage>
</organism>
<comment type="caution">
    <text evidence="3">The sequence shown here is derived from an EMBL/GenBank/DDBJ whole genome shotgun (WGS) entry which is preliminary data.</text>
</comment>
<sequence>MALTIFFSILFLLILFVILVVLDFRGGRSKHQAQATDAVITSKRNGKAELIDDGQVFFNTLFRDIETARDHVHLSFFIWKEGRIGEQLLALCERKARDGVQVLILVDRLGSAITKQVKTRVEQSGVVFAYTHSPKFPYWFYNANRRYHRKIAVIDQRTAYIGGFNVGDEYIGKDPKYGFWRDLHIRIEGTILDDIQQRFLDDWEGARAPKPNLTTTPSDKVGKEVFQLFYSEGKGVIDKLNEWLNRAEHSITIVTPYFIPSKVLHHTLMNKARRGISVKILIPDIEDHPFVKSAAYGYLPSLMEAGCKFYRYKDGFYHGKAIVIDGKEAQIGSANFDKRSFHLNDELDLVVPGGPFVQTIATTLRKDIAGATPLTLEEVKNRSVLNKIKTKIAVMISEFL</sequence>
<keyword evidence="1" id="KW-1133">Transmembrane helix</keyword>
<dbReference type="RefSeq" id="WP_204695578.1">
    <property type="nucleotide sequence ID" value="NZ_JAFBEC010000001.1"/>
</dbReference>
<name>A0ABS2P7X6_9BACL</name>
<dbReference type="Pfam" id="PF13091">
    <property type="entry name" value="PLDc_2"/>
    <property type="match status" value="2"/>
</dbReference>
<dbReference type="InterPro" id="IPR025202">
    <property type="entry name" value="PLD-like_dom"/>
</dbReference>
<feature type="domain" description="PLD phosphodiesterase" evidence="2">
    <location>
        <begin position="313"/>
        <end position="340"/>
    </location>
</feature>
<proteinExistence type="predicted"/>
<dbReference type="CDD" id="cd09112">
    <property type="entry name" value="PLDc_CLS_2"/>
    <property type="match status" value="1"/>
</dbReference>
<gene>
    <name evidence="3" type="ORF">JOD17_000557</name>
</gene>
<dbReference type="Gene3D" id="3.30.870.10">
    <property type="entry name" value="Endonuclease Chain A"/>
    <property type="match status" value="2"/>
</dbReference>
<dbReference type="PANTHER" id="PTHR21248">
    <property type="entry name" value="CARDIOLIPIN SYNTHASE"/>
    <property type="match status" value="1"/>
</dbReference>
<keyword evidence="1" id="KW-0472">Membrane</keyword>
<protein>
    <submittedName>
        <fullName evidence="3">Cardiolipin synthase</fullName>
        <ecNumber evidence="3">2.7.8.-</ecNumber>
    </submittedName>
</protein>
<dbReference type="Proteomes" id="UP000741863">
    <property type="component" value="Unassembled WGS sequence"/>
</dbReference>
<dbReference type="SMART" id="SM00155">
    <property type="entry name" value="PLDc"/>
    <property type="match status" value="2"/>
</dbReference>